<evidence type="ECO:0000256" key="2">
    <source>
        <dbReference type="ARBA" id="ARBA00004604"/>
    </source>
</evidence>
<evidence type="ECO:0000256" key="3">
    <source>
        <dbReference type="ARBA" id="ARBA00006916"/>
    </source>
</evidence>
<evidence type="ECO:0000256" key="5">
    <source>
        <dbReference type="ARBA" id="ARBA00019827"/>
    </source>
</evidence>
<dbReference type="InterPro" id="IPR019310">
    <property type="entry name" value="Efg1"/>
</dbReference>
<feature type="compositionally biased region" description="Polar residues" evidence="9">
    <location>
        <begin position="490"/>
        <end position="500"/>
    </location>
</feature>
<reference evidence="10 11" key="1">
    <citation type="journal article" date="2024" name="Microbiol. Resour. Announc.">
        <title>Genome annotations for the ascomycete fungi Trichoderma harzianum, Trichoderma aggressivum, and Purpureocillium lilacinum.</title>
        <authorList>
            <person name="Beijen E.P.W."/>
            <person name="Ohm R.A."/>
        </authorList>
    </citation>
    <scope>NUCLEOTIDE SEQUENCE [LARGE SCALE GENOMIC DNA]</scope>
    <source>
        <strain evidence="10 11">CBS 150709</strain>
    </source>
</reference>
<evidence type="ECO:0000256" key="9">
    <source>
        <dbReference type="SAM" id="MobiDB-lite"/>
    </source>
</evidence>
<evidence type="ECO:0000256" key="7">
    <source>
        <dbReference type="ARBA" id="ARBA00023054"/>
    </source>
</evidence>
<comment type="similarity">
    <text evidence="3">Belongs to the EFG1 family.</text>
</comment>
<evidence type="ECO:0000256" key="6">
    <source>
        <dbReference type="ARBA" id="ARBA00022552"/>
    </source>
</evidence>
<evidence type="ECO:0000256" key="4">
    <source>
        <dbReference type="ARBA" id="ARBA00018689"/>
    </source>
</evidence>
<proteinExistence type="inferred from homology"/>
<accession>A0ABR0C8Q2</accession>
<gene>
    <name evidence="10" type="ORF">Purlil1_2977</name>
</gene>
<dbReference type="EMBL" id="JAWRVI010000008">
    <property type="protein sequence ID" value="KAK4092356.1"/>
    <property type="molecule type" value="Genomic_DNA"/>
</dbReference>
<evidence type="ECO:0000313" key="10">
    <source>
        <dbReference type="EMBL" id="KAK4092356.1"/>
    </source>
</evidence>
<feature type="region of interest" description="Disordered" evidence="9">
    <location>
        <begin position="204"/>
        <end position="272"/>
    </location>
</feature>
<feature type="compositionally biased region" description="Basic and acidic residues" evidence="9">
    <location>
        <begin position="1"/>
        <end position="20"/>
    </location>
</feature>
<feature type="compositionally biased region" description="Low complexity" evidence="9">
    <location>
        <begin position="324"/>
        <end position="334"/>
    </location>
</feature>
<dbReference type="PANTHER" id="PTHR33911">
    <property type="entry name" value="RRNA-PROCESSING PROTEIN EFG1"/>
    <property type="match status" value="1"/>
</dbReference>
<comment type="subcellular location">
    <subcellularLocation>
        <location evidence="2">Nucleus</location>
        <location evidence="2">Nucleolus</location>
    </subcellularLocation>
</comment>
<protein>
    <recommendedName>
        <fullName evidence="4">rRNA-processing protein EFG1</fullName>
    </recommendedName>
    <alternativeName>
        <fullName evidence="5">rRNA-processing protein efg1</fullName>
    </alternativeName>
</protein>
<evidence type="ECO:0000313" key="11">
    <source>
        <dbReference type="Proteomes" id="UP001287286"/>
    </source>
</evidence>
<feature type="compositionally biased region" description="Basic residues" evidence="9">
    <location>
        <begin position="21"/>
        <end position="35"/>
    </location>
</feature>
<evidence type="ECO:0000256" key="8">
    <source>
        <dbReference type="ARBA" id="ARBA00023242"/>
    </source>
</evidence>
<dbReference type="InterPro" id="IPR050786">
    <property type="entry name" value="EFG1_rRNA-proc"/>
</dbReference>
<dbReference type="Pfam" id="PF10153">
    <property type="entry name" value="Efg1"/>
    <property type="match status" value="1"/>
</dbReference>
<feature type="region of interest" description="Disordered" evidence="9">
    <location>
        <begin position="1"/>
        <end position="42"/>
    </location>
</feature>
<keyword evidence="8" id="KW-0539">Nucleus</keyword>
<comment type="caution">
    <text evidence="10">The sequence shown here is derived from an EMBL/GenBank/DDBJ whole genome shotgun (WGS) entry which is preliminary data.</text>
</comment>
<name>A0ABR0C8Q2_PURLI</name>
<keyword evidence="6" id="KW-0698">rRNA processing</keyword>
<sequence length="699" mass="75636">MGSKRPLADDAGDHDGESSNHPKRRKFYGSGKHKAKEGTSEFAKKRVRNIQRLLQSKADLPANVRNDLERELAALRSDVADRAFQKKRSAMIAKYHMVRFFERKKASRLVKQLRRQIESDPNSDDIASLKQQLHVAEVDEAYTQYHPHVEPYISLYGNAKPSDGDESADKTPVAKLALKAERPPMWAEVETTMEEGLEALKRLRERRSADDSTPAPKRPAPKKSSGANNTPLKPQQEHKQRHETQSKHQHGDKSKPAGAGERGAKTALNRRERRRLMRETMAADEDADSDGGGGFFEEAFPIALYEITVLGINLPDRGSSGAMTSSTTSSSITTADGPEQQQQGQLGVRVPWAKLRAWIDAQEAHERERGGPAPLTQGQLEALSVLVSFGEEPDVGGRSHVSELMERDIHMARAAAAAASQLEKPVYADSETSFPPPTETLQARQLPLPVFQSMPVNLPVSGHIQLMWRCIAKQYAAKLAMQCIKGETGSAVSASPTRSTAAVAPDAPPTHTASNHTSTLAPPPATAKRKTAPTSRSPTPSSTPNPPAHKSRRDDSPNPPPPAPASSSGDITTATSPSQHRAGMPTGPDSGRDSSEDVSPALGADSNGVFKQVADLAGRLGLDAPAYRLEPDPQMPGFFDGRAVFRSGGRTPPEGVGAVTAVLGRREARVLVAEGVLAWLREEHRARDAMVQSLWGTGP</sequence>
<keyword evidence="11" id="KW-1185">Reference proteome</keyword>
<keyword evidence="7" id="KW-0175">Coiled coil</keyword>
<feature type="region of interest" description="Disordered" evidence="9">
    <location>
        <begin position="318"/>
        <end position="346"/>
    </location>
</feature>
<dbReference type="Proteomes" id="UP001287286">
    <property type="component" value="Unassembled WGS sequence"/>
</dbReference>
<feature type="compositionally biased region" description="Basic and acidic residues" evidence="9">
    <location>
        <begin position="235"/>
        <end position="255"/>
    </location>
</feature>
<feature type="region of interest" description="Disordered" evidence="9">
    <location>
        <begin position="489"/>
        <end position="606"/>
    </location>
</feature>
<comment type="function">
    <text evidence="1">Involved in rRNA processing.</text>
</comment>
<organism evidence="10 11">
    <name type="scientific">Purpureocillium lilacinum</name>
    <name type="common">Paecilomyces lilacinus</name>
    <dbReference type="NCBI Taxonomy" id="33203"/>
    <lineage>
        <taxon>Eukaryota</taxon>
        <taxon>Fungi</taxon>
        <taxon>Dikarya</taxon>
        <taxon>Ascomycota</taxon>
        <taxon>Pezizomycotina</taxon>
        <taxon>Sordariomycetes</taxon>
        <taxon>Hypocreomycetidae</taxon>
        <taxon>Hypocreales</taxon>
        <taxon>Ophiocordycipitaceae</taxon>
        <taxon>Purpureocillium</taxon>
    </lineage>
</organism>
<evidence type="ECO:0000256" key="1">
    <source>
        <dbReference type="ARBA" id="ARBA00002773"/>
    </source>
</evidence>
<dbReference type="PANTHER" id="PTHR33911:SF1">
    <property type="entry name" value="RRNA-PROCESSING PROTEIN EFG1"/>
    <property type="match status" value="1"/>
</dbReference>
<feature type="compositionally biased region" description="Polar residues" evidence="9">
    <location>
        <begin position="569"/>
        <end position="579"/>
    </location>
</feature>